<reference evidence="2 3" key="1">
    <citation type="journal article" date="2020" name="ISME J.">
        <title>Uncovering the hidden diversity of litter-decomposition mechanisms in mushroom-forming fungi.</title>
        <authorList>
            <person name="Floudas D."/>
            <person name="Bentzer J."/>
            <person name="Ahren D."/>
            <person name="Johansson T."/>
            <person name="Persson P."/>
            <person name="Tunlid A."/>
        </authorList>
    </citation>
    <scope>NUCLEOTIDE SEQUENCE [LARGE SCALE GENOMIC DNA]</scope>
    <source>
        <strain evidence="2 3">CBS 146.42</strain>
    </source>
</reference>
<sequence length="369" mass="39686">MMLLKVWVTLAALTCLREPLLALAQHAGPGKHSHYEFLRAVPGGGGDQKPFPLPPDNNGIHLAVSPQCGKLSGSTADINAGIDSGRINTIVSFGDSYTDGGKSDGSPLDPPILIPPSPLAGGRSTNGLTWIEDVANDVKATIMDYAQSGACIDLSLWPSNPRKVDFLGQMNTFLGQDHDLNPDTTLYSIFFGINDYLASLQDGNHMPQAAQTLLDQIQILASPPTNARNFMVSDVYGRGTTAPSGEAFKQTIYTGLSEFHETGIKINGTSNPVKVNIAYINLANIWDGVLGSSPGYKAFGYNSTDSCTQCTASLGCTTIGMCDDPDHYFYWIPGHPSKQTMRIMADYVSEVWAQCRVTEAQVSSFVHMD</sequence>
<dbReference type="SUPFAM" id="SSF52266">
    <property type="entry name" value="SGNH hydrolase"/>
    <property type="match status" value="1"/>
</dbReference>
<proteinExistence type="predicted"/>
<dbReference type="GO" id="GO:0016788">
    <property type="term" value="F:hydrolase activity, acting on ester bonds"/>
    <property type="evidence" value="ECO:0007669"/>
    <property type="project" value="InterPro"/>
</dbReference>
<dbReference type="InterPro" id="IPR036514">
    <property type="entry name" value="SGNH_hydro_sf"/>
</dbReference>
<dbReference type="Proteomes" id="UP000559027">
    <property type="component" value="Unassembled WGS sequence"/>
</dbReference>
<feature type="signal peptide" evidence="1">
    <location>
        <begin position="1"/>
        <end position="22"/>
    </location>
</feature>
<dbReference type="OrthoDB" id="1600564at2759"/>
<evidence type="ECO:0008006" key="4">
    <source>
        <dbReference type="Google" id="ProtNLM"/>
    </source>
</evidence>
<dbReference type="EMBL" id="JAACJO010000051">
    <property type="protein sequence ID" value="KAF5345084.1"/>
    <property type="molecule type" value="Genomic_DNA"/>
</dbReference>
<keyword evidence="1" id="KW-0732">Signal</keyword>
<evidence type="ECO:0000313" key="2">
    <source>
        <dbReference type="EMBL" id="KAF5345084.1"/>
    </source>
</evidence>
<gene>
    <name evidence="2" type="ORF">D9756_011168</name>
</gene>
<dbReference type="AlphaFoldDB" id="A0A8H5CPL2"/>
<organism evidence="2 3">
    <name type="scientific">Leucocoprinus leucothites</name>
    <dbReference type="NCBI Taxonomy" id="201217"/>
    <lineage>
        <taxon>Eukaryota</taxon>
        <taxon>Fungi</taxon>
        <taxon>Dikarya</taxon>
        <taxon>Basidiomycota</taxon>
        <taxon>Agaricomycotina</taxon>
        <taxon>Agaricomycetes</taxon>
        <taxon>Agaricomycetidae</taxon>
        <taxon>Agaricales</taxon>
        <taxon>Agaricineae</taxon>
        <taxon>Agaricaceae</taxon>
        <taxon>Leucocoprinus</taxon>
    </lineage>
</organism>
<comment type="caution">
    <text evidence="2">The sequence shown here is derived from an EMBL/GenBank/DDBJ whole genome shotgun (WGS) entry which is preliminary data.</text>
</comment>
<evidence type="ECO:0000313" key="3">
    <source>
        <dbReference type="Proteomes" id="UP000559027"/>
    </source>
</evidence>
<dbReference type="Pfam" id="PF00657">
    <property type="entry name" value="Lipase_GDSL"/>
    <property type="match status" value="1"/>
</dbReference>
<evidence type="ECO:0000256" key="1">
    <source>
        <dbReference type="SAM" id="SignalP"/>
    </source>
</evidence>
<name>A0A8H5CPL2_9AGAR</name>
<feature type="chain" id="PRO_5034569777" description="Carbohydrate esterase family 16 protein" evidence="1">
    <location>
        <begin position="23"/>
        <end position="369"/>
    </location>
</feature>
<protein>
    <recommendedName>
        <fullName evidence="4">Carbohydrate esterase family 16 protein</fullName>
    </recommendedName>
</protein>
<accession>A0A8H5CPL2</accession>
<dbReference type="InterPro" id="IPR001087">
    <property type="entry name" value="GDSL"/>
</dbReference>
<keyword evidence="3" id="KW-1185">Reference proteome</keyword>
<dbReference type="Gene3D" id="3.40.50.1110">
    <property type="entry name" value="SGNH hydrolase"/>
    <property type="match status" value="1"/>
</dbReference>